<sequence>MARLPLTELSLVVIIFTAFSLAFDGTHVRLVQPAARISERGFNVSRNAEAPCPTIRQEIGKYYFFINLL</sequence>
<name>A0AC35FM06_9BILA</name>
<reference evidence="2" key="1">
    <citation type="submission" date="2022-11" db="UniProtKB">
        <authorList>
            <consortium name="WormBaseParasite"/>
        </authorList>
    </citation>
    <scope>IDENTIFICATION</scope>
</reference>
<dbReference type="WBParaSite" id="PS1159_v2.g1845.t1">
    <property type="protein sequence ID" value="PS1159_v2.g1845.t1"/>
    <property type="gene ID" value="PS1159_v2.g1845"/>
</dbReference>
<dbReference type="Proteomes" id="UP000887580">
    <property type="component" value="Unplaced"/>
</dbReference>
<protein>
    <submittedName>
        <fullName evidence="2">Uncharacterized protein</fullName>
    </submittedName>
</protein>
<organism evidence="1 2">
    <name type="scientific">Panagrolaimus sp. PS1159</name>
    <dbReference type="NCBI Taxonomy" id="55785"/>
    <lineage>
        <taxon>Eukaryota</taxon>
        <taxon>Metazoa</taxon>
        <taxon>Ecdysozoa</taxon>
        <taxon>Nematoda</taxon>
        <taxon>Chromadorea</taxon>
        <taxon>Rhabditida</taxon>
        <taxon>Tylenchina</taxon>
        <taxon>Panagrolaimomorpha</taxon>
        <taxon>Panagrolaimoidea</taxon>
        <taxon>Panagrolaimidae</taxon>
        <taxon>Panagrolaimus</taxon>
    </lineage>
</organism>
<accession>A0AC35FM06</accession>
<evidence type="ECO:0000313" key="2">
    <source>
        <dbReference type="WBParaSite" id="PS1159_v2.g1845.t1"/>
    </source>
</evidence>
<proteinExistence type="predicted"/>
<evidence type="ECO:0000313" key="1">
    <source>
        <dbReference type="Proteomes" id="UP000887580"/>
    </source>
</evidence>